<dbReference type="Proteomes" id="UP000503399">
    <property type="component" value="Chromosome"/>
</dbReference>
<keyword evidence="1" id="KW-0472">Membrane</keyword>
<organism evidence="2 3">
    <name type="scientific">Candidatus Hydrogenisulfobacillus filiaventi</name>
    <dbReference type="NCBI Taxonomy" id="2707344"/>
    <lineage>
        <taxon>Bacteria</taxon>
        <taxon>Bacillati</taxon>
        <taxon>Bacillota</taxon>
        <taxon>Clostridia</taxon>
        <taxon>Eubacteriales</taxon>
        <taxon>Clostridiales Family XVII. Incertae Sedis</taxon>
        <taxon>Candidatus Hydrogenisulfobacillus</taxon>
    </lineage>
</organism>
<feature type="transmembrane region" description="Helical" evidence="1">
    <location>
        <begin position="25"/>
        <end position="46"/>
    </location>
</feature>
<dbReference type="AlphaFoldDB" id="A0A6F8ZGX7"/>
<gene>
    <name evidence="2" type="ORF">R50_1636</name>
</gene>
<evidence type="ECO:0000313" key="2">
    <source>
        <dbReference type="EMBL" id="CAB1129137.1"/>
    </source>
</evidence>
<evidence type="ECO:0000313" key="3">
    <source>
        <dbReference type="Proteomes" id="UP000503399"/>
    </source>
</evidence>
<keyword evidence="1" id="KW-0812">Transmembrane</keyword>
<sequence length="66" mass="7400">MHESFWPHFPYPFPASPGLPHWWDAVWWVIQVVVMTGLLMGLRALAQAVDRDMAAAEQESPPGGGR</sequence>
<evidence type="ECO:0000256" key="1">
    <source>
        <dbReference type="SAM" id="Phobius"/>
    </source>
</evidence>
<proteinExistence type="predicted"/>
<reference evidence="2 3" key="1">
    <citation type="submission" date="2020-02" db="EMBL/GenBank/DDBJ databases">
        <authorList>
            <person name="Hogendoorn C."/>
        </authorList>
    </citation>
    <scope>NUCLEOTIDE SEQUENCE [LARGE SCALE GENOMIC DNA]</scope>
    <source>
        <strain evidence="2">R501</strain>
    </source>
</reference>
<dbReference type="EMBL" id="LR778114">
    <property type="protein sequence ID" value="CAB1129137.1"/>
    <property type="molecule type" value="Genomic_DNA"/>
</dbReference>
<name>A0A6F8ZGX7_9FIRM</name>
<protein>
    <submittedName>
        <fullName evidence="2">Uncharacterized protein</fullName>
    </submittedName>
</protein>
<dbReference type="KEGG" id="hfv:R50_1636"/>
<keyword evidence="3" id="KW-1185">Reference proteome</keyword>
<keyword evidence="1" id="KW-1133">Transmembrane helix</keyword>
<accession>A0A6F8ZGX7</accession>